<dbReference type="EMBL" id="SVCM01000189">
    <property type="protein sequence ID" value="MBE6061662.1"/>
    <property type="molecule type" value="Genomic_DNA"/>
</dbReference>
<reference evidence="2" key="1">
    <citation type="submission" date="2019-04" db="EMBL/GenBank/DDBJ databases">
        <title>Evolution of Biomass-Degrading Anaerobic Consortia Revealed by Metagenomics.</title>
        <authorList>
            <person name="Peng X."/>
        </authorList>
    </citation>
    <scope>NUCLEOTIDE SEQUENCE</scope>
    <source>
        <strain evidence="2">SIG254</strain>
    </source>
</reference>
<gene>
    <name evidence="2" type="ORF">E7215_16085</name>
</gene>
<evidence type="ECO:0000313" key="3">
    <source>
        <dbReference type="Proteomes" id="UP000768462"/>
    </source>
</evidence>
<feature type="transmembrane region" description="Helical" evidence="1">
    <location>
        <begin position="294"/>
        <end position="312"/>
    </location>
</feature>
<name>A0A927ZKA8_9CLOT</name>
<evidence type="ECO:0000313" key="2">
    <source>
        <dbReference type="EMBL" id="MBE6061662.1"/>
    </source>
</evidence>
<dbReference type="Proteomes" id="UP000768462">
    <property type="component" value="Unassembled WGS sequence"/>
</dbReference>
<protein>
    <submittedName>
        <fullName evidence="2">EpsG family protein</fullName>
    </submittedName>
</protein>
<feature type="transmembrane region" description="Helical" evidence="1">
    <location>
        <begin position="197"/>
        <end position="218"/>
    </location>
</feature>
<evidence type="ECO:0000256" key="1">
    <source>
        <dbReference type="SAM" id="Phobius"/>
    </source>
</evidence>
<proteinExistence type="predicted"/>
<feature type="transmembrane region" description="Helical" evidence="1">
    <location>
        <begin position="319"/>
        <end position="334"/>
    </location>
</feature>
<feature type="transmembrane region" description="Helical" evidence="1">
    <location>
        <begin position="268"/>
        <end position="288"/>
    </location>
</feature>
<feature type="transmembrane region" description="Helical" evidence="1">
    <location>
        <begin position="124"/>
        <end position="156"/>
    </location>
</feature>
<dbReference type="AlphaFoldDB" id="A0A927ZKA8"/>
<comment type="caution">
    <text evidence="2">The sequence shown here is derived from an EMBL/GenBank/DDBJ whole genome shotgun (WGS) entry which is preliminary data.</text>
</comment>
<keyword evidence="1" id="KW-0472">Membrane</keyword>
<feature type="transmembrane region" description="Helical" evidence="1">
    <location>
        <begin position="95"/>
        <end position="112"/>
    </location>
</feature>
<feature type="transmembrane region" description="Helical" evidence="1">
    <location>
        <begin position="31"/>
        <end position="51"/>
    </location>
</feature>
<feature type="transmembrane region" description="Helical" evidence="1">
    <location>
        <begin position="162"/>
        <end position="185"/>
    </location>
</feature>
<sequence length="361" mass="41981">MGIYYATLASTFILSLLARMANDKKYKIIAIFWIFLVVSVLVLFSGLRSGIGDTGMYKHTYGLLVENPNFSKANGDYGFVLLNLILIQFSNNPQTIVFVVALITQLCNVYVLNKYRSYIELEIFMYIAAGYFTVTMNGMRQCLAAALLFLCVKFIIDGSFKKYLLSVLIISTIHQSALFMIPIYFIARLKPWSKKIYMIIGIAVLGLLFYEVLSGYLFKIIENTNYGYYSDFDEGGSSIMRTFVNMVPIIFAYLKRNKLKEKWPQSNVFVNMALLNCIFVAFGMSNWIFNRFSLYLQLYNFILLPYIIRNCLEGKQRRTIYLAFIMCYLIFFYREQVIGLNMEYKSVLDIKSIFYYTPIHR</sequence>
<dbReference type="InterPro" id="IPR049458">
    <property type="entry name" value="EpsG-like"/>
</dbReference>
<dbReference type="Pfam" id="PF14897">
    <property type="entry name" value="EpsG"/>
    <property type="match status" value="1"/>
</dbReference>
<keyword evidence="1" id="KW-0812">Transmembrane</keyword>
<accession>A0A927ZKA8</accession>
<keyword evidence="1" id="KW-1133">Transmembrane helix</keyword>
<feature type="transmembrane region" description="Helical" evidence="1">
    <location>
        <begin position="238"/>
        <end position="256"/>
    </location>
</feature>
<organism evidence="2 3">
    <name type="scientific">Clostridium sulfidigenes</name>
    <dbReference type="NCBI Taxonomy" id="318464"/>
    <lineage>
        <taxon>Bacteria</taxon>
        <taxon>Bacillati</taxon>
        <taxon>Bacillota</taxon>
        <taxon>Clostridia</taxon>
        <taxon>Eubacteriales</taxon>
        <taxon>Clostridiaceae</taxon>
        <taxon>Clostridium</taxon>
    </lineage>
</organism>